<proteinExistence type="predicted"/>
<dbReference type="InterPro" id="IPR023168">
    <property type="entry name" value="GatB_Yqey_C_2"/>
</dbReference>
<sequence>MMLIKHIEEDFIRAMKEHDVGRVKVLRLLKAAIGKAVIAARTSVKQELDESDVESVVRQEIKKTKDALVDFSRAARRDLEEEAKAEIGILSGYLPKGMEPSELKSLVAEMVTKLKAEGVAEFGKVMGRVMKEVKGRADGETVAEAVREALESK</sequence>
<evidence type="ECO:0000313" key="1">
    <source>
        <dbReference type="EMBL" id="OGL81741.1"/>
    </source>
</evidence>
<dbReference type="InterPro" id="IPR042184">
    <property type="entry name" value="YqeY/Aim41_N"/>
</dbReference>
<dbReference type="SUPFAM" id="SSF89095">
    <property type="entry name" value="GatB/YqeY motif"/>
    <property type="match status" value="1"/>
</dbReference>
<evidence type="ECO:0008006" key="3">
    <source>
        <dbReference type="Google" id="ProtNLM"/>
    </source>
</evidence>
<organism evidence="1 2">
    <name type="scientific">Candidatus Uhrbacteria bacterium RIFCSPLOWO2_01_FULL_47_25</name>
    <dbReference type="NCBI Taxonomy" id="1802402"/>
    <lineage>
        <taxon>Bacteria</taxon>
        <taxon>Candidatus Uhriibacteriota</taxon>
    </lineage>
</organism>
<name>A0A1F7UTX1_9BACT</name>
<dbReference type="Pfam" id="PF09424">
    <property type="entry name" value="YqeY"/>
    <property type="match status" value="1"/>
</dbReference>
<dbReference type="InterPro" id="IPR019004">
    <property type="entry name" value="YqeY/Aim41"/>
</dbReference>
<dbReference type="PANTHER" id="PTHR28055">
    <property type="entry name" value="ALTERED INHERITANCE OF MITOCHONDRIA PROTEIN 41, MITOCHONDRIAL"/>
    <property type="match status" value="1"/>
</dbReference>
<protein>
    <recommendedName>
        <fullName evidence="3">Glutamyl-tRNA amidotransferase</fullName>
    </recommendedName>
</protein>
<dbReference type="AlphaFoldDB" id="A0A1F7UTX1"/>
<dbReference type="GO" id="GO:0016884">
    <property type="term" value="F:carbon-nitrogen ligase activity, with glutamine as amido-N-donor"/>
    <property type="evidence" value="ECO:0007669"/>
    <property type="project" value="InterPro"/>
</dbReference>
<gene>
    <name evidence="1" type="ORF">A2936_04970</name>
</gene>
<dbReference type="Gene3D" id="1.10.1510.10">
    <property type="entry name" value="Uncharacterised protein YqeY/AIM41 PF09424, N-terminal domain"/>
    <property type="match status" value="1"/>
</dbReference>
<reference evidence="1 2" key="1">
    <citation type="journal article" date="2016" name="Nat. Commun.">
        <title>Thousands of microbial genomes shed light on interconnected biogeochemical processes in an aquifer system.</title>
        <authorList>
            <person name="Anantharaman K."/>
            <person name="Brown C.T."/>
            <person name="Hug L.A."/>
            <person name="Sharon I."/>
            <person name="Castelle C.J."/>
            <person name="Probst A.J."/>
            <person name="Thomas B.C."/>
            <person name="Singh A."/>
            <person name="Wilkins M.J."/>
            <person name="Karaoz U."/>
            <person name="Brodie E.L."/>
            <person name="Williams K.H."/>
            <person name="Hubbard S.S."/>
            <person name="Banfield J.F."/>
        </authorList>
    </citation>
    <scope>NUCLEOTIDE SEQUENCE [LARGE SCALE GENOMIC DNA]</scope>
</reference>
<dbReference type="PANTHER" id="PTHR28055:SF1">
    <property type="entry name" value="ALTERED INHERITANCE OF MITOCHONDRIA PROTEIN 41, MITOCHONDRIAL"/>
    <property type="match status" value="1"/>
</dbReference>
<dbReference type="InterPro" id="IPR003789">
    <property type="entry name" value="Asn/Gln_tRNA_amidoTrase-B-like"/>
</dbReference>
<accession>A0A1F7UTX1</accession>
<dbReference type="Proteomes" id="UP000176846">
    <property type="component" value="Unassembled WGS sequence"/>
</dbReference>
<comment type="caution">
    <text evidence="1">The sequence shown here is derived from an EMBL/GenBank/DDBJ whole genome shotgun (WGS) entry which is preliminary data.</text>
</comment>
<dbReference type="EMBL" id="MGEK01000025">
    <property type="protein sequence ID" value="OGL81741.1"/>
    <property type="molecule type" value="Genomic_DNA"/>
</dbReference>
<dbReference type="Gene3D" id="1.10.10.410">
    <property type="match status" value="1"/>
</dbReference>
<evidence type="ECO:0000313" key="2">
    <source>
        <dbReference type="Proteomes" id="UP000176846"/>
    </source>
</evidence>